<dbReference type="EMBL" id="UINC01090283">
    <property type="protein sequence ID" value="SVC42082.1"/>
    <property type="molecule type" value="Genomic_DNA"/>
</dbReference>
<protein>
    <recommendedName>
        <fullName evidence="8">Flagellar biosynthetic protein FliR</fullName>
    </recommendedName>
</protein>
<keyword evidence="2" id="KW-1003">Cell membrane</keyword>
<accession>A0A382M400</accession>
<keyword evidence="3 6" id="KW-0812">Transmembrane</keyword>
<evidence type="ECO:0000256" key="4">
    <source>
        <dbReference type="ARBA" id="ARBA00022989"/>
    </source>
</evidence>
<reference evidence="7" key="1">
    <citation type="submission" date="2018-05" db="EMBL/GenBank/DDBJ databases">
        <authorList>
            <person name="Lanie J.A."/>
            <person name="Ng W.-L."/>
            <person name="Kazmierczak K.M."/>
            <person name="Andrzejewski T.M."/>
            <person name="Davidsen T.M."/>
            <person name="Wayne K.J."/>
            <person name="Tettelin H."/>
            <person name="Glass J.I."/>
            <person name="Rusch D."/>
            <person name="Podicherti R."/>
            <person name="Tsui H.-C.T."/>
            <person name="Winkler M.E."/>
        </authorList>
    </citation>
    <scope>NUCLEOTIDE SEQUENCE</scope>
</reference>
<evidence type="ECO:0008006" key="8">
    <source>
        <dbReference type="Google" id="ProtNLM"/>
    </source>
</evidence>
<feature type="transmembrane region" description="Helical" evidence="6">
    <location>
        <begin position="21"/>
        <end position="46"/>
    </location>
</feature>
<evidence type="ECO:0000256" key="2">
    <source>
        <dbReference type="ARBA" id="ARBA00022475"/>
    </source>
</evidence>
<dbReference type="GO" id="GO:0005886">
    <property type="term" value="C:plasma membrane"/>
    <property type="evidence" value="ECO:0007669"/>
    <property type="project" value="UniProtKB-SubCell"/>
</dbReference>
<evidence type="ECO:0000256" key="1">
    <source>
        <dbReference type="ARBA" id="ARBA00004651"/>
    </source>
</evidence>
<dbReference type="PRINTS" id="PR00953">
    <property type="entry name" value="TYPE3IMRPROT"/>
</dbReference>
<feature type="transmembrane region" description="Helical" evidence="6">
    <location>
        <begin position="58"/>
        <end position="82"/>
    </location>
</feature>
<proteinExistence type="predicted"/>
<sequence>LGGVVLKAGLMQKMIAITAEVFIIGVKIAAPIMTALFLVTAAMGVLARTVPQMNVFMVGFPVQISVGLGAFLVCMPLFAMLVERLIITMRRDMLVMVDFMH</sequence>
<name>A0A382M400_9ZZZZ</name>
<gene>
    <name evidence="7" type="ORF">METZ01_LOCUS294936</name>
</gene>
<evidence type="ECO:0000256" key="3">
    <source>
        <dbReference type="ARBA" id="ARBA00022692"/>
    </source>
</evidence>
<dbReference type="PANTHER" id="PTHR30065:SF1">
    <property type="entry name" value="SURFACE PRESENTATION OF ANTIGENS PROTEIN SPAR"/>
    <property type="match status" value="1"/>
</dbReference>
<evidence type="ECO:0000256" key="5">
    <source>
        <dbReference type="ARBA" id="ARBA00023136"/>
    </source>
</evidence>
<dbReference type="AlphaFoldDB" id="A0A382M400"/>
<keyword evidence="5 6" id="KW-0472">Membrane</keyword>
<evidence type="ECO:0000313" key="7">
    <source>
        <dbReference type="EMBL" id="SVC42082.1"/>
    </source>
</evidence>
<evidence type="ECO:0000256" key="6">
    <source>
        <dbReference type="SAM" id="Phobius"/>
    </source>
</evidence>
<dbReference type="GO" id="GO:0006605">
    <property type="term" value="P:protein targeting"/>
    <property type="evidence" value="ECO:0007669"/>
    <property type="project" value="InterPro"/>
</dbReference>
<keyword evidence="4 6" id="KW-1133">Transmembrane helix</keyword>
<dbReference type="Pfam" id="PF01311">
    <property type="entry name" value="Bac_export_1"/>
    <property type="match status" value="1"/>
</dbReference>
<dbReference type="PANTHER" id="PTHR30065">
    <property type="entry name" value="FLAGELLAR BIOSYNTHETIC PROTEIN FLIR"/>
    <property type="match status" value="1"/>
</dbReference>
<organism evidence="7">
    <name type="scientific">marine metagenome</name>
    <dbReference type="NCBI Taxonomy" id="408172"/>
    <lineage>
        <taxon>unclassified sequences</taxon>
        <taxon>metagenomes</taxon>
        <taxon>ecological metagenomes</taxon>
    </lineage>
</organism>
<comment type="subcellular location">
    <subcellularLocation>
        <location evidence="1">Cell membrane</location>
        <topology evidence="1">Multi-pass membrane protein</topology>
    </subcellularLocation>
</comment>
<feature type="non-terminal residue" evidence="7">
    <location>
        <position position="1"/>
    </location>
</feature>
<dbReference type="InterPro" id="IPR002010">
    <property type="entry name" value="T3SS_IM_R"/>
</dbReference>